<reference evidence="2" key="1">
    <citation type="journal article" date="2021" name="Sci. Adv.">
        <title>The American lobster genome reveals insights on longevity, neural, and immune adaptations.</title>
        <authorList>
            <person name="Polinski J.M."/>
            <person name="Zimin A.V."/>
            <person name="Clark K.F."/>
            <person name="Kohn A.B."/>
            <person name="Sadowski N."/>
            <person name="Timp W."/>
            <person name="Ptitsyn A."/>
            <person name="Khanna P."/>
            <person name="Romanova D.Y."/>
            <person name="Williams P."/>
            <person name="Greenwood S.J."/>
            <person name="Moroz L.L."/>
            <person name="Walt D.R."/>
            <person name="Bodnar A.G."/>
        </authorList>
    </citation>
    <scope>NUCLEOTIDE SEQUENCE</scope>
    <source>
        <strain evidence="2">GMGI-L3</strain>
    </source>
</reference>
<evidence type="ECO:0000313" key="3">
    <source>
        <dbReference type="Proteomes" id="UP000747542"/>
    </source>
</evidence>
<feature type="compositionally biased region" description="Basic and acidic residues" evidence="1">
    <location>
        <begin position="51"/>
        <end position="65"/>
    </location>
</feature>
<accession>A0A8J5MYR1</accession>
<feature type="region of interest" description="Disordered" evidence="1">
    <location>
        <begin position="1"/>
        <end position="26"/>
    </location>
</feature>
<dbReference type="AlphaFoldDB" id="A0A8J5MYR1"/>
<evidence type="ECO:0000313" key="2">
    <source>
        <dbReference type="EMBL" id="KAG7168262.1"/>
    </source>
</evidence>
<gene>
    <name evidence="2" type="ORF">Hamer_G030608</name>
</gene>
<proteinExistence type="predicted"/>
<feature type="region of interest" description="Disordered" evidence="1">
    <location>
        <begin position="49"/>
        <end position="69"/>
    </location>
</feature>
<keyword evidence="3" id="KW-1185">Reference proteome</keyword>
<sequence>MRNSKPLKKTEPEQPNADFRDTANAAPGVSYLLQEAPYPLERRYNIPRVRHFPEQTSDPRSKGVGERGQMQLMILQIT</sequence>
<comment type="caution">
    <text evidence="2">The sequence shown here is derived from an EMBL/GenBank/DDBJ whole genome shotgun (WGS) entry which is preliminary data.</text>
</comment>
<dbReference type="EMBL" id="JAHLQT010020277">
    <property type="protein sequence ID" value="KAG7168262.1"/>
    <property type="molecule type" value="Genomic_DNA"/>
</dbReference>
<evidence type="ECO:0000256" key="1">
    <source>
        <dbReference type="SAM" id="MobiDB-lite"/>
    </source>
</evidence>
<name>A0A8J5MYR1_HOMAM</name>
<feature type="non-terminal residue" evidence="2">
    <location>
        <position position="78"/>
    </location>
</feature>
<organism evidence="2 3">
    <name type="scientific">Homarus americanus</name>
    <name type="common">American lobster</name>
    <dbReference type="NCBI Taxonomy" id="6706"/>
    <lineage>
        <taxon>Eukaryota</taxon>
        <taxon>Metazoa</taxon>
        <taxon>Ecdysozoa</taxon>
        <taxon>Arthropoda</taxon>
        <taxon>Crustacea</taxon>
        <taxon>Multicrustacea</taxon>
        <taxon>Malacostraca</taxon>
        <taxon>Eumalacostraca</taxon>
        <taxon>Eucarida</taxon>
        <taxon>Decapoda</taxon>
        <taxon>Pleocyemata</taxon>
        <taxon>Astacidea</taxon>
        <taxon>Nephropoidea</taxon>
        <taxon>Nephropidae</taxon>
        <taxon>Homarus</taxon>
    </lineage>
</organism>
<protein>
    <submittedName>
        <fullName evidence="2">Uncharacterized protein</fullName>
    </submittedName>
</protein>
<dbReference type="Proteomes" id="UP000747542">
    <property type="component" value="Unassembled WGS sequence"/>
</dbReference>